<dbReference type="InterPro" id="IPR036291">
    <property type="entry name" value="NAD(P)-bd_dom_sf"/>
</dbReference>
<dbReference type="SUPFAM" id="SSF51735">
    <property type="entry name" value="NAD(P)-binding Rossmann-fold domains"/>
    <property type="match status" value="1"/>
</dbReference>
<gene>
    <name evidence="4" type="ORF">GCM10018793_63910</name>
</gene>
<evidence type="ECO:0000313" key="5">
    <source>
        <dbReference type="Proteomes" id="UP000603708"/>
    </source>
</evidence>
<evidence type="ECO:0000256" key="2">
    <source>
        <dbReference type="ARBA" id="ARBA00023002"/>
    </source>
</evidence>
<dbReference type="InterPro" id="IPR002347">
    <property type="entry name" value="SDR_fam"/>
</dbReference>
<protein>
    <recommendedName>
        <fullName evidence="6">Short-chain dehydrogenase</fullName>
    </recommendedName>
</protein>
<name>A0A919GP13_9ACTN</name>
<proteinExistence type="inferred from homology"/>
<dbReference type="GO" id="GO:0016491">
    <property type="term" value="F:oxidoreductase activity"/>
    <property type="evidence" value="ECO:0007669"/>
    <property type="project" value="UniProtKB-KW"/>
</dbReference>
<keyword evidence="2" id="KW-0560">Oxidoreductase</keyword>
<dbReference type="Pfam" id="PF00106">
    <property type="entry name" value="adh_short"/>
    <property type="match status" value="1"/>
</dbReference>
<dbReference type="AlphaFoldDB" id="A0A919GP13"/>
<sequence>MTGAGRGIGRAIAVRLAAEGVTSALVARTGSELAETVRLVREQGGKAVALPADLGAPGAAAEVAERACRELGAVEVLVNNAAVVQPIGPSTEMSVATWAAAFDVNVFAPVALAMALVPQMVERGWGRVVNVSSGIVAMPGFMVGGNAYAATKAALEAHTLNLAAELEGKGVTANVYRPGAVDTAMQDWIREQGEGRLDAATYAHFLRSHADEALITPETSARSLVSRIGLADTGRIWDVADA</sequence>
<dbReference type="PANTHER" id="PTHR44196:SF1">
    <property type="entry name" value="DEHYDROGENASE_REDUCTASE SDR FAMILY MEMBER 7B"/>
    <property type="match status" value="1"/>
</dbReference>
<comment type="similarity">
    <text evidence="1 3">Belongs to the short-chain dehydrogenases/reductases (SDR) family.</text>
</comment>
<dbReference type="Proteomes" id="UP000603708">
    <property type="component" value="Unassembled WGS sequence"/>
</dbReference>
<dbReference type="EMBL" id="BNCD01000029">
    <property type="protein sequence ID" value="GHH87588.1"/>
    <property type="molecule type" value="Genomic_DNA"/>
</dbReference>
<evidence type="ECO:0000313" key="4">
    <source>
        <dbReference type="EMBL" id="GHH87588.1"/>
    </source>
</evidence>
<dbReference type="PRINTS" id="PR00081">
    <property type="entry name" value="GDHRDH"/>
</dbReference>
<dbReference type="GO" id="GO:0016020">
    <property type="term" value="C:membrane"/>
    <property type="evidence" value="ECO:0007669"/>
    <property type="project" value="TreeGrafter"/>
</dbReference>
<reference evidence="4" key="2">
    <citation type="submission" date="2020-09" db="EMBL/GenBank/DDBJ databases">
        <authorList>
            <person name="Sun Q."/>
            <person name="Ohkuma M."/>
        </authorList>
    </citation>
    <scope>NUCLEOTIDE SEQUENCE</scope>
    <source>
        <strain evidence="4">JCM 5069</strain>
    </source>
</reference>
<keyword evidence="5" id="KW-1185">Reference proteome</keyword>
<dbReference type="CDD" id="cd05233">
    <property type="entry name" value="SDR_c"/>
    <property type="match status" value="1"/>
</dbReference>
<accession>A0A919GP13</accession>
<reference evidence="4" key="1">
    <citation type="journal article" date="2014" name="Int. J. Syst. Evol. Microbiol.">
        <title>Complete genome sequence of Corynebacterium casei LMG S-19264T (=DSM 44701T), isolated from a smear-ripened cheese.</title>
        <authorList>
            <consortium name="US DOE Joint Genome Institute (JGI-PGF)"/>
            <person name="Walter F."/>
            <person name="Albersmeier A."/>
            <person name="Kalinowski J."/>
            <person name="Ruckert C."/>
        </authorList>
    </citation>
    <scope>NUCLEOTIDE SEQUENCE</scope>
    <source>
        <strain evidence="4">JCM 5069</strain>
    </source>
</reference>
<evidence type="ECO:0000256" key="3">
    <source>
        <dbReference type="RuleBase" id="RU000363"/>
    </source>
</evidence>
<comment type="caution">
    <text evidence="4">The sequence shown here is derived from an EMBL/GenBank/DDBJ whole genome shotgun (WGS) entry which is preliminary data.</text>
</comment>
<evidence type="ECO:0008006" key="6">
    <source>
        <dbReference type="Google" id="ProtNLM"/>
    </source>
</evidence>
<dbReference type="Gene3D" id="3.40.50.720">
    <property type="entry name" value="NAD(P)-binding Rossmann-like Domain"/>
    <property type="match status" value="1"/>
</dbReference>
<dbReference type="PANTHER" id="PTHR44196">
    <property type="entry name" value="DEHYDROGENASE/REDUCTASE SDR FAMILY MEMBER 7B"/>
    <property type="match status" value="1"/>
</dbReference>
<organism evidence="4 5">
    <name type="scientific">Streptomyces sulfonofaciens</name>
    <dbReference type="NCBI Taxonomy" id="68272"/>
    <lineage>
        <taxon>Bacteria</taxon>
        <taxon>Bacillati</taxon>
        <taxon>Actinomycetota</taxon>
        <taxon>Actinomycetes</taxon>
        <taxon>Kitasatosporales</taxon>
        <taxon>Streptomycetaceae</taxon>
        <taxon>Streptomyces</taxon>
    </lineage>
</organism>
<dbReference type="PRINTS" id="PR00080">
    <property type="entry name" value="SDRFAMILY"/>
</dbReference>
<evidence type="ECO:0000256" key="1">
    <source>
        <dbReference type="ARBA" id="ARBA00006484"/>
    </source>
</evidence>